<reference evidence="2 3" key="1">
    <citation type="journal article" date="2014" name="Int. J. Syst. Evol. Microbiol.">
        <title>Phaeodactylibacter xiamenensis gen. nov., sp. nov., a member of the family Saprospiraceae isolated from the marine alga Phaeodactylum tricornutum.</title>
        <authorList>
            <person name="Chen Z.Jr."/>
            <person name="Lei X."/>
            <person name="Lai Q."/>
            <person name="Li Y."/>
            <person name="Zhang B."/>
            <person name="Zhang J."/>
            <person name="Zhang H."/>
            <person name="Yang L."/>
            <person name="Zheng W."/>
            <person name="Tian Y."/>
            <person name="Yu Z."/>
            <person name="Xu H.Jr."/>
            <person name="Zheng T."/>
        </authorList>
    </citation>
    <scope>NUCLEOTIDE SEQUENCE [LARGE SCALE GENOMIC DNA]</scope>
    <source>
        <strain evidence="2 3">KD52</strain>
    </source>
</reference>
<feature type="transmembrane region" description="Helical" evidence="1">
    <location>
        <begin position="97"/>
        <end position="117"/>
    </location>
</feature>
<dbReference type="Proteomes" id="UP000029736">
    <property type="component" value="Unassembled WGS sequence"/>
</dbReference>
<feature type="transmembrane region" description="Helical" evidence="1">
    <location>
        <begin position="360"/>
        <end position="380"/>
    </location>
</feature>
<dbReference type="AlphaFoldDB" id="A0A098S823"/>
<feature type="transmembrane region" description="Helical" evidence="1">
    <location>
        <begin position="329"/>
        <end position="348"/>
    </location>
</feature>
<dbReference type="OrthoDB" id="870007at2"/>
<dbReference type="EMBL" id="JPOS01000018">
    <property type="protein sequence ID" value="KGE88724.1"/>
    <property type="molecule type" value="Genomic_DNA"/>
</dbReference>
<feature type="transmembrane region" description="Helical" evidence="1">
    <location>
        <begin position="299"/>
        <end position="317"/>
    </location>
</feature>
<evidence type="ECO:0008006" key="4">
    <source>
        <dbReference type="Google" id="ProtNLM"/>
    </source>
</evidence>
<comment type="caution">
    <text evidence="2">The sequence shown here is derived from an EMBL/GenBank/DDBJ whole genome shotgun (WGS) entry which is preliminary data.</text>
</comment>
<evidence type="ECO:0000256" key="1">
    <source>
        <dbReference type="SAM" id="Phobius"/>
    </source>
</evidence>
<keyword evidence="1" id="KW-0472">Membrane</keyword>
<feature type="transmembrane region" description="Helical" evidence="1">
    <location>
        <begin position="129"/>
        <end position="146"/>
    </location>
</feature>
<evidence type="ECO:0000313" key="3">
    <source>
        <dbReference type="Proteomes" id="UP000029736"/>
    </source>
</evidence>
<keyword evidence="3" id="KW-1185">Reference proteome</keyword>
<feature type="transmembrane region" description="Helical" evidence="1">
    <location>
        <begin position="158"/>
        <end position="177"/>
    </location>
</feature>
<name>A0A098S823_9BACT</name>
<organism evidence="2 3">
    <name type="scientific">Phaeodactylibacter xiamenensis</name>
    <dbReference type="NCBI Taxonomy" id="1524460"/>
    <lineage>
        <taxon>Bacteria</taxon>
        <taxon>Pseudomonadati</taxon>
        <taxon>Bacteroidota</taxon>
        <taxon>Saprospiria</taxon>
        <taxon>Saprospirales</taxon>
        <taxon>Haliscomenobacteraceae</taxon>
        <taxon>Phaeodactylibacter</taxon>
    </lineage>
</organism>
<feature type="transmembrane region" description="Helical" evidence="1">
    <location>
        <begin position="208"/>
        <end position="225"/>
    </location>
</feature>
<keyword evidence="1" id="KW-0812">Transmembrane</keyword>
<protein>
    <recommendedName>
        <fullName evidence="4">Glycosyltransferase RgtA/B/C/D-like domain-containing protein</fullName>
    </recommendedName>
</protein>
<keyword evidence="1" id="KW-1133">Transmembrane helix</keyword>
<evidence type="ECO:0000313" key="2">
    <source>
        <dbReference type="EMBL" id="KGE88724.1"/>
    </source>
</evidence>
<feature type="transmembrane region" description="Helical" evidence="1">
    <location>
        <begin position="246"/>
        <end position="264"/>
    </location>
</feature>
<sequence length="471" mass="52594">MRKKDGLLIILVLLLLADTVYSFRQHLMAPLDGDMPSIILPAPHYEPVLSAPFGWSAATGEATYASPNRFFVHRAMYHYFRWAPAALNNFVEKVDSITLSSAIAKSGAHILLLLLLAGVASRGKGWSSFLLAAVLLVPLFQSAGYYNPVMGIIEPSPTYTFFYAWPSVLLLSWLALVRRAYDRGGAAPAWETLSLYALTLILPFTGPLIPGVIAVGWLTGAGYGFRQILGHTYETSVGRMRAKLPLSHWAAIALIGILGAYSLYLGTLSTEQQHSFGLWERYQKLPAGLWKMLTNKPGLSILILGILLQFGLLRWLQVEARKPWVKQEVRFLLVFILLYLLLIPLGGYRDYRPDVVRRDTLQPVLLILFYLWGRSSLLLFESARNKAAHVLPALGLLLLFTIADVTEVGHPSCQERTLRAMSQSKEDTTAISPDCRILTWPAIPGQDTRLSSELLVMWGILEEGQHFKYED</sequence>
<proteinExistence type="predicted"/>
<gene>
    <name evidence="2" type="ORF">IX84_08710</name>
</gene>
<dbReference type="RefSeq" id="WP_044218587.1">
    <property type="nucleotide sequence ID" value="NZ_JBKAGJ010000018.1"/>
</dbReference>
<feature type="transmembrane region" description="Helical" evidence="1">
    <location>
        <begin position="184"/>
        <end position="202"/>
    </location>
</feature>
<accession>A0A098S823</accession>